<accession>A0A1V9FFA8</accession>
<comment type="catalytic activity">
    <reaction evidence="12">
        <text>K(+)(in) = K(+)(out)</text>
        <dbReference type="Rhea" id="RHEA:29463"/>
        <dbReference type="ChEBI" id="CHEBI:29103"/>
    </reaction>
</comment>
<dbReference type="Pfam" id="PF06736">
    <property type="entry name" value="TMEM175"/>
    <property type="match status" value="1"/>
</dbReference>
<keyword evidence="5 13" id="KW-0812">Transmembrane</keyword>
<keyword evidence="11" id="KW-0407">Ion channel</keyword>
<feature type="transmembrane region" description="Helical" evidence="13">
    <location>
        <begin position="60"/>
        <end position="77"/>
    </location>
</feature>
<evidence type="ECO:0000313" key="14">
    <source>
        <dbReference type="EMBL" id="OQP56967.1"/>
    </source>
</evidence>
<dbReference type="RefSeq" id="WP_081155931.1">
    <property type="nucleotide sequence ID" value="NZ_LVYD01000124.1"/>
</dbReference>
<comment type="caution">
    <text evidence="14">The sequence shown here is derived from an EMBL/GenBank/DDBJ whole genome shotgun (WGS) entry which is preliminary data.</text>
</comment>
<organism evidence="14 15">
    <name type="scientific">Niastella vici</name>
    <dbReference type="NCBI Taxonomy" id="1703345"/>
    <lineage>
        <taxon>Bacteria</taxon>
        <taxon>Pseudomonadati</taxon>
        <taxon>Bacteroidota</taxon>
        <taxon>Chitinophagia</taxon>
        <taxon>Chitinophagales</taxon>
        <taxon>Chitinophagaceae</taxon>
        <taxon>Niastella</taxon>
    </lineage>
</organism>
<keyword evidence="3" id="KW-0813">Transport</keyword>
<evidence type="ECO:0000256" key="1">
    <source>
        <dbReference type="ARBA" id="ARBA00004141"/>
    </source>
</evidence>
<keyword evidence="4" id="KW-0633">Potassium transport</keyword>
<keyword evidence="9" id="KW-0406">Ion transport</keyword>
<evidence type="ECO:0000256" key="8">
    <source>
        <dbReference type="ARBA" id="ARBA00022989"/>
    </source>
</evidence>
<dbReference type="OrthoDB" id="7626281at2"/>
<dbReference type="GO" id="GO:0005267">
    <property type="term" value="F:potassium channel activity"/>
    <property type="evidence" value="ECO:0007669"/>
    <property type="project" value="UniProtKB-KW"/>
</dbReference>
<feature type="transmembrane region" description="Helical" evidence="13">
    <location>
        <begin position="127"/>
        <end position="145"/>
    </location>
</feature>
<evidence type="ECO:0000256" key="13">
    <source>
        <dbReference type="SAM" id="Phobius"/>
    </source>
</evidence>
<protein>
    <recommendedName>
        <fullName evidence="16">DUF1211 domain-containing protein</fullName>
    </recommendedName>
</protein>
<evidence type="ECO:0000256" key="10">
    <source>
        <dbReference type="ARBA" id="ARBA00023136"/>
    </source>
</evidence>
<dbReference type="GO" id="GO:0016020">
    <property type="term" value="C:membrane"/>
    <property type="evidence" value="ECO:0007669"/>
    <property type="project" value="UniProtKB-SubCell"/>
</dbReference>
<reference evidence="14 15" key="1">
    <citation type="submission" date="2016-03" db="EMBL/GenBank/DDBJ databases">
        <title>Niastella vici sp. nov., isolated from farmland soil.</title>
        <authorList>
            <person name="Chen L."/>
            <person name="Wang D."/>
            <person name="Yang S."/>
            <person name="Wang G."/>
        </authorList>
    </citation>
    <scope>NUCLEOTIDE SEQUENCE [LARGE SCALE GENOMIC DNA]</scope>
    <source>
        <strain evidence="14 15">DJ57</strain>
    </source>
</reference>
<keyword evidence="10 13" id="KW-0472">Membrane</keyword>
<keyword evidence="6" id="KW-0631">Potassium channel</keyword>
<dbReference type="AlphaFoldDB" id="A0A1V9FFA8"/>
<evidence type="ECO:0000256" key="3">
    <source>
        <dbReference type="ARBA" id="ARBA00022448"/>
    </source>
</evidence>
<feature type="transmembrane region" description="Helical" evidence="13">
    <location>
        <begin position="165"/>
        <end position="183"/>
    </location>
</feature>
<comment type="similarity">
    <text evidence="2">Belongs to the TMEM175 family.</text>
</comment>
<gene>
    <name evidence="14" type="ORF">A3860_10365</name>
</gene>
<evidence type="ECO:0000256" key="5">
    <source>
        <dbReference type="ARBA" id="ARBA00022692"/>
    </source>
</evidence>
<evidence type="ECO:0008006" key="16">
    <source>
        <dbReference type="Google" id="ProtNLM"/>
    </source>
</evidence>
<evidence type="ECO:0000256" key="9">
    <source>
        <dbReference type="ARBA" id="ARBA00023065"/>
    </source>
</evidence>
<evidence type="ECO:0000256" key="12">
    <source>
        <dbReference type="ARBA" id="ARBA00034430"/>
    </source>
</evidence>
<dbReference type="InterPro" id="IPR010617">
    <property type="entry name" value="TMEM175-like"/>
</dbReference>
<evidence type="ECO:0000313" key="15">
    <source>
        <dbReference type="Proteomes" id="UP000192796"/>
    </source>
</evidence>
<dbReference type="GO" id="GO:0015252">
    <property type="term" value="F:proton channel activity"/>
    <property type="evidence" value="ECO:0007669"/>
    <property type="project" value="InterPro"/>
</dbReference>
<feature type="transmembrane region" description="Helical" evidence="13">
    <location>
        <begin position="89"/>
        <end position="107"/>
    </location>
</feature>
<evidence type="ECO:0000256" key="2">
    <source>
        <dbReference type="ARBA" id="ARBA00006920"/>
    </source>
</evidence>
<name>A0A1V9FFA8_9BACT</name>
<keyword evidence="7" id="KW-0630">Potassium</keyword>
<sequence length="212" mass="24601">MEIPKPLHDAENSMQRVEAFSDGVFAIAITLLVIEIKVPAHSELEHASLTQLLLKSWPKYAAYVFSFFTIGIFWANHHHWLKLFRKTDHVFILLNVFFLMCISFLPFPTAVLGDYITHPEQKQTAVTFYTIGIFLPAVGWLLLWLYASHKKRLLNERLSPAYIRYLTRLYFISNCAYFMAIIISLFNPNAAIIVTIILAFLYLFPPKKPKYV</sequence>
<dbReference type="EMBL" id="LVYD01000124">
    <property type="protein sequence ID" value="OQP56967.1"/>
    <property type="molecule type" value="Genomic_DNA"/>
</dbReference>
<keyword evidence="15" id="KW-1185">Reference proteome</keyword>
<dbReference type="PANTHER" id="PTHR31462:SF5">
    <property type="entry name" value="ENDOSOMAL_LYSOSOMAL PROTON CHANNEL TMEM175"/>
    <property type="match status" value="1"/>
</dbReference>
<evidence type="ECO:0000256" key="7">
    <source>
        <dbReference type="ARBA" id="ARBA00022958"/>
    </source>
</evidence>
<evidence type="ECO:0000256" key="4">
    <source>
        <dbReference type="ARBA" id="ARBA00022538"/>
    </source>
</evidence>
<evidence type="ECO:0000256" key="6">
    <source>
        <dbReference type="ARBA" id="ARBA00022826"/>
    </source>
</evidence>
<keyword evidence="8 13" id="KW-1133">Transmembrane helix</keyword>
<dbReference type="PANTHER" id="PTHR31462">
    <property type="entry name" value="ENDOSOMAL/LYSOSOMAL POTASSIUM CHANNEL TMEM175"/>
    <property type="match status" value="1"/>
</dbReference>
<dbReference type="STRING" id="1703345.A3860_10365"/>
<dbReference type="Proteomes" id="UP000192796">
    <property type="component" value="Unassembled WGS sequence"/>
</dbReference>
<proteinExistence type="inferred from homology"/>
<evidence type="ECO:0000256" key="11">
    <source>
        <dbReference type="ARBA" id="ARBA00023303"/>
    </source>
</evidence>
<comment type="subcellular location">
    <subcellularLocation>
        <location evidence="1">Membrane</location>
        <topology evidence="1">Multi-pass membrane protein</topology>
    </subcellularLocation>
</comment>